<sequence>MSAESTREWKGMQIRQKSRALGALQNASIVDGAVIAPDGVDVSHRIEVTLRKTISQQRHARNQSVMGRFTEENGGYVTTFFESCVTMAERFPSLTQSDIARLMFLGTYTGYDDGYLRHDNGRKLDRAAVQKLIGISRARFTEFYGRLVAEDIIREDGVGLLVNPTVFQRGEPGDAAADMQRIRIYRRTVRDLYEKYGKGRDVKQLAIVFAVIPFLHYNVNIICYNPQEYYVDNIQPMTVDKLAALLGYSQTSKLKAAMNGIKLGDKPVFVFVEDVHDKRKRRIIVNPRVVFAGNHEGLAQTQAIAVLFN</sequence>
<dbReference type="RefSeq" id="WP_379278070.1">
    <property type="nucleotide sequence ID" value="NZ_JBHUGT010000043.1"/>
</dbReference>
<accession>A0ABW5R2K8</accession>
<evidence type="ECO:0000313" key="1">
    <source>
        <dbReference type="EMBL" id="MFD2662944.1"/>
    </source>
</evidence>
<evidence type="ECO:0000313" key="2">
    <source>
        <dbReference type="Proteomes" id="UP001597493"/>
    </source>
</evidence>
<protein>
    <recommendedName>
        <fullName evidence="3">Replication protein</fullName>
    </recommendedName>
</protein>
<gene>
    <name evidence="1" type="ORF">ACFSW5_22055</name>
</gene>
<comment type="caution">
    <text evidence="1">The sequence shown here is derived from an EMBL/GenBank/DDBJ whole genome shotgun (WGS) entry which is preliminary data.</text>
</comment>
<organism evidence="1 2">
    <name type="scientific">Paenibacillus thailandensis</name>
    <dbReference type="NCBI Taxonomy" id="393250"/>
    <lineage>
        <taxon>Bacteria</taxon>
        <taxon>Bacillati</taxon>
        <taxon>Bacillota</taxon>
        <taxon>Bacilli</taxon>
        <taxon>Bacillales</taxon>
        <taxon>Paenibacillaceae</taxon>
        <taxon>Paenibacillus</taxon>
    </lineage>
</organism>
<dbReference type="Proteomes" id="UP001597493">
    <property type="component" value="Unassembled WGS sequence"/>
</dbReference>
<dbReference type="EMBL" id="JBHUMY010000036">
    <property type="protein sequence ID" value="MFD2662944.1"/>
    <property type="molecule type" value="Genomic_DNA"/>
</dbReference>
<evidence type="ECO:0008006" key="3">
    <source>
        <dbReference type="Google" id="ProtNLM"/>
    </source>
</evidence>
<proteinExistence type="predicted"/>
<reference evidence="2" key="1">
    <citation type="journal article" date="2019" name="Int. J. Syst. Evol. Microbiol.">
        <title>The Global Catalogue of Microorganisms (GCM) 10K type strain sequencing project: providing services to taxonomists for standard genome sequencing and annotation.</title>
        <authorList>
            <consortium name="The Broad Institute Genomics Platform"/>
            <consortium name="The Broad Institute Genome Sequencing Center for Infectious Disease"/>
            <person name="Wu L."/>
            <person name="Ma J."/>
        </authorList>
    </citation>
    <scope>NUCLEOTIDE SEQUENCE [LARGE SCALE GENOMIC DNA]</scope>
    <source>
        <strain evidence="2">TISTR 1827</strain>
    </source>
</reference>
<name>A0ABW5R2K8_9BACL</name>
<keyword evidence="2" id="KW-1185">Reference proteome</keyword>